<dbReference type="Proteomes" id="UP000289340">
    <property type="component" value="Chromosome 19"/>
</dbReference>
<dbReference type="AlphaFoldDB" id="A0A445FKI0"/>
<keyword evidence="1" id="KW-0689">Ribosomal protein</keyword>
<sequence>MFLSTISNNLPLPTSFRSLFFIPKFTIDVFVSHFIPDSLSLFPFLSLTVPLLLPVSLLLPEKNRSPHPLPDPTRIFLLFQHIGTTTHFVTNALNLSVPMPQWITSSPAPSATRLPMTHIKFRFWVFVYLCHETFLGVELLVYHVLESGVLVVDMSSNFFSKPMDMSKFGVICVGAGLVIHNDSKFQHASPLFTPNVGFVQILIQLPWTQAITIHSPSYKTIISINQRKFLVVFDSKPKDKRENQTMRDSWEN</sequence>
<keyword evidence="3" id="KW-1185">Reference proteome</keyword>
<comment type="caution">
    <text evidence="1">The sequence shown here is derived from an EMBL/GenBank/DDBJ whole genome shotgun (WGS) entry which is preliminary data.</text>
</comment>
<dbReference type="InterPro" id="IPR015421">
    <property type="entry name" value="PyrdxlP-dep_Trfase_major"/>
</dbReference>
<keyword evidence="1" id="KW-0687">Ribonucleoprotein</keyword>
<accession>A0A445FKI0</accession>
<evidence type="ECO:0000313" key="3">
    <source>
        <dbReference type="Proteomes" id="UP000289340"/>
    </source>
</evidence>
<dbReference type="EMBL" id="QZWG01000019">
    <property type="protein sequence ID" value="RZB49366.1"/>
    <property type="molecule type" value="Genomic_DNA"/>
</dbReference>
<evidence type="ECO:0000313" key="2">
    <source>
        <dbReference type="EMBL" id="RZB49367.1"/>
    </source>
</evidence>
<dbReference type="SUPFAM" id="SSF53383">
    <property type="entry name" value="PLP-dependent transferases"/>
    <property type="match status" value="1"/>
</dbReference>
<protein>
    <submittedName>
        <fullName evidence="1">60S ribosomal protein L22-2 isoform C</fullName>
    </submittedName>
    <submittedName>
        <fullName evidence="2">60S ribosomal protein L22-2 isoform D</fullName>
    </submittedName>
</protein>
<reference evidence="1 3" key="1">
    <citation type="submission" date="2018-09" db="EMBL/GenBank/DDBJ databases">
        <title>A high-quality reference genome of wild soybean provides a powerful tool to mine soybean genomes.</title>
        <authorList>
            <person name="Xie M."/>
            <person name="Chung C.Y.L."/>
            <person name="Li M.-W."/>
            <person name="Wong F.-L."/>
            <person name="Chan T.-F."/>
            <person name="Lam H.-M."/>
        </authorList>
    </citation>
    <scope>NUCLEOTIDE SEQUENCE [LARGE SCALE GENOMIC DNA]</scope>
    <source>
        <strain evidence="3">cv. W05</strain>
        <tissue evidence="1">Hypocotyl of etiolated seedlings</tissue>
    </source>
</reference>
<organism evidence="1 3">
    <name type="scientific">Glycine soja</name>
    <name type="common">Wild soybean</name>
    <dbReference type="NCBI Taxonomy" id="3848"/>
    <lineage>
        <taxon>Eukaryota</taxon>
        <taxon>Viridiplantae</taxon>
        <taxon>Streptophyta</taxon>
        <taxon>Embryophyta</taxon>
        <taxon>Tracheophyta</taxon>
        <taxon>Spermatophyta</taxon>
        <taxon>Magnoliopsida</taxon>
        <taxon>eudicotyledons</taxon>
        <taxon>Gunneridae</taxon>
        <taxon>Pentapetalae</taxon>
        <taxon>rosids</taxon>
        <taxon>fabids</taxon>
        <taxon>Fabales</taxon>
        <taxon>Fabaceae</taxon>
        <taxon>Papilionoideae</taxon>
        <taxon>50 kb inversion clade</taxon>
        <taxon>NPAAA clade</taxon>
        <taxon>indigoferoid/millettioid clade</taxon>
        <taxon>Phaseoleae</taxon>
        <taxon>Glycine</taxon>
        <taxon>Glycine subgen. Soja</taxon>
    </lineage>
</organism>
<dbReference type="Gene3D" id="3.40.640.10">
    <property type="entry name" value="Type I PLP-dependent aspartate aminotransferase-like (Major domain)"/>
    <property type="match status" value="1"/>
</dbReference>
<dbReference type="GO" id="GO:0005840">
    <property type="term" value="C:ribosome"/>
    <property type="evidence" value="ECO:0007669"/>
    <property type="project" value="UniProtKB-KW"/>
</dbReference>
<proteinExistence type="predicted"/>
<dbReference type="EMBL" id="QZWG01000019">
    <property type="protein sequence ID" value="RZB49367.1"/>
    <property type="molecule type" value="Genomic_DNA"/>
</dbReference>
<evidence type="ECO:0000313" key="1">
    <source>
        <dbReference type="EMBL" id="RZB49366.1"/>
    </source>
</evidence>
<name>A0A445FKI0_GLYSO</name>
<dbReference type="InterPro" id="IPR015424">
    <property type="entry name" value="PyrdxlP-dep_Trfase"/>
</dbReference>
<gene>
    <name evidence="1" type="ORF">D0Y65_052359</name>
</gene>